<keyword evidence="6" id="KW-0722">Serine protease inhibitor</keyword>
<dbReference type="InterPro" id="IPR011625">
    <property type="entry name" value="A2M_N_BRD"/>
</dbReference>
<keyword evidence="7" id="KW-1015">Disulfide bond</keyword>
<evidence type="ECO:0000256" key="2">
    <source>
        <dbReference type="ARBA" id="ARBA00010952"/>
    </source>
</evidence>
<comment type="similarity">
    <text evidence="2">Belongs to the protease inhibitor I39 (alpha-2-macroglobulin) family.</text>
</comment>
<evidence type="ECO:0000313" key="11">
    <source>
        <dbReference type="EMBL" id="CAH2322586.1"/>
    </source>
</evidence>
<dbReference type="Pfam" id="PF07677">
    <property type="entry name" value="A2M_recep"/>
    <property type="match status" value="1"/>
</dbReference>
<dbReference type="PROSITE" id="PS50108">
    <property type="entry name" value="CRIB"/>
    <property type="match status" value="1"/>
</dbReference>
<dbReference type="Pfam" id="PF17791">
    <property type="entry name" value="MG3"/>
    <property type="match status" value="1"/>
</dbReference>
<dbReference type="Pfam" id="PF07678">
    <property type="entry name" value="TED_complement"/>
    <property type="match status" value="1"/>
</dbReference>
<dbReference type="Pfam" id="PF17789">
    <property type="entry name" value="MG4"/>
    <property type="match status" value="1"/>
</dbReference>
<dbReference type="SUPFAM" id="SSF48239">
    <property type="entry name" value="Terpenoid cyclases/Protein prenyltransferases"/>
    <property type="match status" value="1"/>
</dbReference>
<feature type="chain" id="PRO_5042015208" evidence="9">
    <location>
        <begin position="19"/>
        <end position="1469"/>
    </location>
</feature>
<evidence type="ECO:0000256" key="1">
    <source>
        <dbReference type="ARBA" id="ARBA00004613"/>
    </source>
</evidence>
<keyword evidence="8" id="KW-0325">Glycoprotein</keyword>
<keyword evidence="3" id="KW-0964">Secreted</keyword>
<protein>
    <submittedName>
        <fullName evidence="11">Alpha-2-macroglobulin 1</fullName>
    </submittedName>
</protein>
<dbReference type="InterPro" id="IPR008930">
    <property type="entry name" value="Terpenoid_cyclase/PrenylTrfase"/>
</dbReference>
<dbReference type="InterPro" id="IPR009048">
    <property type="entry name" value="A-macroglobulin_rcpt-bd"/>
</dbReference>
<dbReference type="InterPro" id="IPR000095">
    <property type="entry name" value="CRIB_dom"/>
</dbReference>
<dbReference type="InterPro" id="IPR040839">
    <property type="entry name" value="MG4"/>
</dbReference>
<dbReference type="InterPro" id="IPR001599">
    <property type="entry name" value="Macroglobln_a2"/>
</dbReference>
<evidence type="ECO:0000256" key="6">
    <source>
        <dbReference type="ARBA" id="ARBA00022900"/>
    </source>
</evidence>
<dbReference type="SMART" id="SM01419">
    <property type="entry name" value="Thiol-ester_cl"/>
    <property type="match status" value="1"/>
</dbReference>
<evidence type="ECO:0000313" key="12">
    <source>
        <dbReference type="Proteomes" id="UP001295444"/>
    </source>
</evidence>
<gene>
    <name evidence="11" type="ORF">PECUL_23A052427</name>
</gene>
<dbReference type="SMART" id="SM01361">
    <property type="entry name" value="A2M_recep"/>
    <property type="match status" value="1"/>
</dbReference>
<name>A0AAD1TAI9_PELCU</name>
<dbReference type="InterPro" id="IPR036595">
    <property type="entry name" value="A-macroglobulin_rcpt-bd_sf"/>
</dbReference>
<dbReference type="Gene3D" id="2.60.40.1930">
    <property type="match status" value="2"/>
</dbReference>
<dbReference type="SUPFAM" id="SSF49410">
    <property type="entry name" value="Alpha-macroglobulin receptor domain"/>
    <property type="match status" value="1"/>
</dbReference>
<evidence type="ECO:0000259" key="10">
    <source>
        <dbReference type="PROSITE" id="PS50108"/>
    </source>
</evidence>
<evidence type="ECO:0000256" key="3">
    <source>
        <dbReference type="ARBA" id="ARBA00022525"/>
    </source>
</evidence>
<dbReference type="GO" id="GO:0004867">
    <property type="term" value="F:serine-type endopeptidase inhibitor activity"/>
    <property type="evidence" value="ECO:0007669"/>
    <property type="project" value="UniProtKB-KW"/>
</dbReference>
<dbReference type="Gene3D" id="6.20.50.160">
    <property type="match status" value="1"/>
</dbReference>
<evidence type="ECO:0000256" key="5">
    <source>
        <dbReference type="ARBA" id="ARBA00022729"/>
    </source>
</evidence>
<dbReference type="FunFam" id="2.60.40.1930:FF:000001">
    <property type="entry name" value="CD109 isoform 3"/>
    <property type="match status" value="1"/>
</dbReference>
<dbReference type="Proteomes" id="UP001295444">
    <property type="component" value="Chromosome 11"/>
</dbReference>
<organism evidence="11 12">
    <name type="scientific">Pelobates cultripes</name>
    <name type="common">Western spadefoot toad</name>
    <dbReference type="NCBI Taxonomy" id="61616"/>
    <lineage>
        <taxon>Eukaryota</taxon>
        <taxon>Metazoa</taxon>
        <taxon>Chordata</taxon>
        <taxon>Craniata</taxon>
        <taxon>Vertebrata</taxon>
        <taxon>Euteleostomi</taxon>
        <taxon>Amphibia</taxon>
        <taxon>Batrachia</taxon>
        <taxon>Anura</taxon>
        <taxon>Pelobatoidea</taxon>
        <taxon>Pelobatidae</taxon>
        <taxon>Pelobates</taxon>
    </lineage>
</organism>
<dbReference type="Gene3D" id="2.60.40.690">
    <property type="entry name" value="Alpha-macroglobulin, receptor-binding domain"/>
    <property type="match status" value="1"/>
</dbReference>
<feature type="domain" description="CRIB" evidence="10">
    <location>
        <begin position="1287"/>
        <end position="1300"/>
    </location>
</feature>
<dbReference type="InterPro" id="IPR041555">
    <property type="entry name" value="MG3"/>
</dbReference>
<proteinExistence type="inferred from homology"/>
<dbReference type="InterPro" id="IPR050473">
    <property type="entry name" value="A2M/Complement_sys"/>
</dbReference>
<dbReference type="GO" id="GO:0005615">
    <property type="term" value="C:extracellular space"/>
    <property type="evidence" value="ECO:0007669"/>
    <property type="project" value="InterPro"/>
</dbReference>
<dbReference type="PANTHER" id="PTHR11412:SF171">
    <property type="entry name" value="PREGNANCY ZONE PROTEIN-LIKE PROTEIN"/>
    <property type="match status" value="1"/>
</dbReference>
<dbReference type="Gene3D" id="1.50.10.20">
    <property type="match status" value="1"/>
</dbReference>
<dbReference type="PANTHER" id="PTHR11412">
    <property type="entry name" value="MACROGLOBULIN / COMPLEMENT"/>
    <property type="match status" value="1"/>
</dbReference>
<dbReference type="InterPro" id="IPR013783">
    <property type="entry name" value="Ig-like_fold"/>
</dbReference>
<dbReference type="Pfam" id="PF00207">
    <property type="entry name" value="A2M"/>
    <property type="match status" value="1"/>
</dbReference>
<evidence type="ECO:0000256" key="4">
    <source>
        <dbReference type="ARBA" id="ARBA00022690"/>
    </source>
</evidence>
<feature type="signal peptide" evidence="9">
    <location>
        <begin position="1"/>
        <end position="18"/>
    </location>
</feature>
<accession>A0AAD1TAI9</accession>
<evidence type="ECO:0000256" key="7">
    <source>
        <dbReference type="ARBA" id="ARBA00023157"/>
    </source>
</evidence>
<dbReference type="SMART" id="SM01360">
    <property type="entry name" value="A2M"/>
    <property type="match status" value="1"/>
</dbReference>
<dbReference type="CDD" id="cd02897">
    <property type="entry name" value="A2M_2"/>
    <property type="match status" value="1"/>
</dbReference>
<reference evidence="11" key="1">
    <citation type="submission" date="2022-03" db="EMBL/GenBank/DDBJ databases">
        <authorList>
            <person name="Alioto T."/>
            <person name="Alioto T."/>
            <person name="Gomez Garrido J."/>
        </authorList>
    </citation>
    <scope>NUCLEOTIDE SEQUENCE</scope>
</reference>
<dbReference type="EMBL" id="OW240922">
    <property type="protein sequence ID" value="CAH2322586.1"/>
    <property type="molecule type" value="Genomic_DNA"/>
</dbReference>
<evidence type="ECO:0000256" key="8">
    <source>
        <dbReference type="ARBA" id="ARBA00023180"/>
    </source>
</evidence>
<dbReference type="FunFam" id="1.50.10.20:FF:000001">
    <property type="entry name" value="CD109 isoform 1"/>
    <property type="match status" value="1"/>
</dbReference>
<sequence>MMWTLPLLLYLWPTLVQTQNNNELYFGLFVPSILYFPSDGTFCIHTDGNLGKYSALTVNLESESGTTNLHTVQDASQGPFHCHVFQVPSPSGTEEIVKIEIRGLTSGDSSDQLSSKSVAIRRKQNGTFIQTDKSIYKPGQKVNFRIVTLSQDLETSNEKYPLIELQDPQRNRLAQWKDVVPNSGIVDLSFQLSPEPALGTYNIKTDLINHVFTVEEYVLPKFEVSLQAPPSITVLDSNMTVTTCARYTFGQPVPGTVTFKICQKCWGSYWRSQGERWEQSCQDEEEKTCKNPNLHYSITQIFRRHVISHARKLVLEAFLEEEGTGITINATSHQCDVSSQLTKISFKDSKSYFQPGAPYRGKLVLESFNEKPLSGQEVYLTTFFKDESVTESFTTDSAGEVSFQLSTSKWGTDSVSLKAFTDEKDEDYKRDRIAARHGTSYLHLKDIYVKSQDSVYIHPVKSAALCHENISVRVDYDLGEKKVEEVNKVNEVNEVKVFYVVLAKNKILYSGQKTVSLEKADSRSGSMEISLPVRDVSPTGKILVFTLSDDGEVAVDTATFQVTACLKQNVTLGFSEERVHPSSLVKLNLRAAPGSLCALRVVDKSVTLMKPEDELTEAKIQNLIKTQPYYPPYESLDYEFCRDNGPTTYWGIISEELISWWHPRHVYPVKKKDIQNIIEDMGLTIVTNWNVMAPVTCENSQNSLGVQLSIIEPHGTRALKNSKLGGPVAGSKRTLAASEVEVEVPSDDSVDVRTHFPETWLWDLQSIPSTGSVETELKVPDSITEWNGQMFCTKDGSFAVSKPTTLNVFKPYFVELTLPYSIKRGETFVLKANLYNYMQECIQTEVTLLLSEDLHLKGTDKNIHNTCLCAGEKKTISWPVTITSTGHKNITVSSQAVGSKDTCGGQETMFLQKGQKDTVINSLLVEPEGTPVEQTHNSLLICDGGSVEEKVKLDLPETYVEGSAKASINVFGDLMSSALNNLDNLLAMSYGCGEQNMVLFAPNIYILQYLKFTQQLSEEIGNKGKDFLTKGYQRQLTYKHKAGCYSAFGESDKEGNTWLTAFVLKSFTQAQDFVYIDEEHVNNGIKWMEKQQRSDGCFKATGRLLNNALKGGVDDEVSLTGYVLAALMESGMSPDNPMVERGMKCLKNASLEEASTYKMALMAYAYTLADLPDARDELLQQLDSKAIKADGSTHWTQASKAEPDSSWSKPKSVDVELTSYVLLSKASAKQVSKKEHGEMVAIMRWLSKQQNANGGFCSTQDTVVALQALAKFGSLTFSKAGNVTVTVSSPNGFQHELHVDDSNRLLLQRTSLPHIPGEYTISATGMGSVYVQVTKRYHIPPPERETTFNLSVVTQCTKKDLLEIAVEFWYQGERPSTNMALVDVKMISGYVPQKESIEKLKKNSAVKRVETNDDSAIIYIEEVTSQPQVLKFVAERKVQVTDLKPAILRIYDYYIPEEEKTINYLIICT</sequence>
<dbReference type="SMART" id="SM01359">
    <property type="entry name" value="A2M_N_2"/>
    <property type="match status" value="1"/>
</dbReference>
<dbReference type="InterPro" id="IPR041813">
    <property type="entry name" value="A2M_TED"/>
</dbReference>
<dbReference type="InterPro" id="IPR011626">
    <property type="entry name" value="Alpha-macroglobulin_TED"/>
</dbReference>
<keyword evidence="4" id="KW-0646">Protease inhibitor</keyword>
<dbReference type="Gene3D" id="2.60.40.10">
    <property type="entry name" value="Immunoglobulins"/>
    <property type="match status" value="2"/>
</dbReference>
<comment type="subcellular location">
    <subcellularLocation>
        <location evidence="1">Secreted</location>
    </subcellularLocation>
</comment>
<keyword evidence="12" id="KW-1185">Reference proteome</keyword>
<dbReference type="Gene3D" id="2.60.120.1540">
    <property type="match status" value="1"/>
</dbReference>
<dbReference type="InterPro" id="IPR002890">
    <property type="entry name" value="MG2"/>
</dbReference>
<dbReference type="InterPro" id="IPR047565">
    <property type="entry name" value="Alpha-macroglob_thiol-ester_cl"/>
</dbReference>
<dbReference type="Gene3D" id="2.20.130.20">
    <property type="match status" value="1"/>
</dbReference>
<dbReference type="InterPro" id="IPR014756">
    <property type="entry name" value="Ig_E-set"/>
</dbReference>
<dbReference type="Pfam" id="PF07703">
    <property type="entry name" value="A2M_BRD"/>
    <property type="match status" value="1"/>
</dbReference>
<dbReference type="SUPFAM" id="SSF81296">
    <property type="entry name" value="E set domains"/>
    <property type="match status" value="1"/>
</dbReference>
<dbReference type="Pfam" id="PF01835">
    <property type="entry name" value="MG2"/>
    <property type="match status" value="1"/>
</dbReference>
<evidence type="ECO:0000256" key="9">
    <source>
        <dbReference type="SAM" id="SignalP"/>
    </source>
</evidence>
<dbReference type="Gene3D" id="2.60.40.1940">
    <property type="match status" value="1"/>
</dbReference>
<keyword evidence="5 9" id="KW-0732">Signal</keyword>